<dbReference type="CDD" id="cd00995">
    <property type="entry name" value="PBP2_NikA_DppA_OppA_like"/>
    <property type="match status" value="1"/>
</dbReference>
<keyword evidence="6" id="KW-1185">Reference proteome</keyword>
<dbReference type="Gene3D" id="3.40.190.10">
    <property type="entry name" value="Periplasmic binding protein-like II"/>
    <property type="match status" value="1"/>
</dbReference>
<evidence type="ECO:0000256" key="1">
    <source>
        <dbReference type="ARBA" id="ARBA00022729"/>
    </source>
</evidence>
<dbReference type="PANTHER" id="PTHR30290">
    <property type="entry name" value="PERIPLASMIC BINDING COMPONENT OF ABC TRANSPORTER"/>
    <property type="match status" value="1"/>
</dbReference>
<dbReference type="EMBL" id="LT629791">
    <property type="protein sequence ID" value="SDU64087.1"/>
    <property type="molecule type" value="Genomic_DNA"/>
</dbReference>
<reference evidence="6" key="1">
    <citation type="submission" date="2016-10" db="EMBL/GenBank/DDBJ databases">
        <authorList>
            <person name="Varghese N."/>
            <person name="Submissions S."/>
        </authorList>
    </citation>
    <scope>NUCLEOTIDE SEQUENCE [LARGE SCALE GENOMIC DNA]</scope>
    <source>
        <strain evidence="6">DSM 45079</strain>
    </source>
</reference>
<dbReference type="AlphaFoldDB" id="A0A1H2K5V1"/>
<feature type="compositionally biased region" description="Acidic residues" evidence="2">
    <location>
        <begin position="33"/>
        <end position="43"/>
    </location>
</feature>
<evidence type="ECO:0000313" key="5">
    <source>
        <dbReference type="EMBL" id="SDU64087.1"/>
    </source>
</evidence>
<evidence type="ECO:0000256" key="3">
    <source>
        <dbReference type="SAM" id="SignalP"/>
    </source>
</evidence>
<dbReference type="GO" id="GO:0042597">
    <property type="term" value="C:periplasmic space"/>
    <property type="evidence" value="ECO:0007669"/>
    <property type="project" value="UniProtKB-ARBA"/>
</dbReference>
<feature type="chain" id="PRO_5009278151" evidence="3">
    <location>
        <begin position="35"/>
        <end position="525"/>
    </location>
</feature>
<dbReference type="PIRSF" id="PIRSF002741">
    <property type="entry name" value="MppA"/>
    <property type="match status" value="1"/>
</dbReference>
<dbReference type="GO" id="GO:0015833">
    <property type="term" value="P:peptide transport"/>
    <property type="evidence" value="ECO:0007669"/>
    <property type="project" value="TreeGrafter"/>
</dbReference>
<dbReference type="GO" id="GO:1904680">
    <property type="term" value="F:peptide transmembrane transporter activity"/>
    <property type="evidence" value="ECO:0007669"/>
    <property type="project" value="TreeGrafter"/>
</dbReference>
<dbReference type="Proteomes" id="UP000182977">
    <property type="component" value="Chromosome I"/>
</dbReference>
<dbReference type="SUPFAM" id="SSF53850">
    <property type="entry name" value="Periplasmic binding protein-like II"/>
    <property type="match status" value="1"/>
</dbReference>
<dbReference type="PROSITE" id="PS51257">
    <property type="entry name" value="PROKAR_LIPOPROTEIN"/>
    <property type="match status" value="1"/>
</dbReference>
<dbReference type="InterPro" id="IPR030678">
    <property type="entry name" value="Peptide/Ni-bd"/>
</dbReference>
<dbReference type="InterPro" id="IPR039424">
    <property type="entry name" value="SBP_5"/>
</dbReference>
<organism evidence="5 6">
    <name type="scientific">Jiangella alkaliphila</name>
    <dbReference type="NCBI Taxonomy" id="419479"/>
    <lineage>
        <taxon>Bacteria</taxon>
        <taxon>Bacillati</taxon>
        <taxon>Actinomycetota</taxon>
        <taxon>Actinomycetes</taxon>
        <taxon>Jiangellales</taxon>
        <taxon>Jiangellaceae</taxon>
        <taxon>Jiangella</taxon>
    </lineage>
</organism>
<evidence type="ECO:0000259" key="4">
    <source>
        <dbReference type="Pfam" id="PF00496"/>
    </source>
</evidence>
<feature type="domain" description="Solute-binding protein family 5" evidence="4">
    <location>
        <begin position="92"/>
        <end position="439"/>
    </location>
</feature>
<accession>A0A1H2K5V1</accession>
<feature type="signal peptide" evidence="3">
    <location>
        <begin position="1"/>
        <end position="34"/>
    </location>
</feature>
<dbReference type="Gene3D" id="3.10.105.10">
    <property type="entry name" value="Dipeptide-binding Protein, Domain 3"/>
    <property type="match status" value="1"/>
</dbReference>
<proteinExistence type="predicted"/>
<protein>
    <submittedName>
        <fullName evidence="5">Peptide/nickel transport system substrate-binding protein</fullName>
    </submittedName>
</protein>
<evidence type="ECO:0000313" key="6">
    <source>
        <dbReference type="Proteomes" id="UP000182977"/>
    </source>
</evidence>
<dbReference type="STRING" id="419479.SAMN04488563_3464"/>
<name>A0A1H2K5V1_9ACTN</name>
<feature type="region of interest" description="Disordered" evidence="2">
    <location>
        <begin position="32"/>
        <end position="52"/>
    </location>
</feature>
<dbReference type="InterPro" id="IPR000914">
    <property type="entry name" value="SBP_5_dom"/>
</dbReference>
<dbReference type="GO" id="GO:0043190">
    <property type="term" value="C:ATP-binding cassette (ABC) transporter complex"/>
    <property type="evidence" value="ECO:0007669"/>
    <property type="project" value="InterPro"/>
</dbReference>
<dbReference type="PANTHER" id="PTHR30290:SF38">
    <property type="entry name" value="D,D-DIPEPTIDE-BINDING PERIPLASMIC PROTEIN DDPA-RELATED"/>
    <property type="match status" value="1"/>
</dbReference>
<evidence type="ECO:0000256" key="2">
    <source>
        <dbReference type="SAM" id="MobiDB-lite"/>
    </source>
</evidence>
<keyword evidence="1 3" id="KW-0732">Signal</keyword>
<sequence length="525" mass="57299">MVQHQRRWRIRRLAAATAVGVMAMAGCSSIDAPADDDADDTAAEGEPQTGGTLTYLQAGDVTTFDPAMLPQVNYAMLPQLFDTLVSLDAALEPQPELAESWEFNDDRSQLTLRLREGVVFHDGTPFTAQSVAFTLDHYRDPEVGALIGPLLAAISEVEVVDDTTVVLHFSAEPVSIFDALDLMFVIPEGDRDRIATEPIGTGPFQLESRQPGVGLTLVRNEDYWKDGLPHLDQIEIVAARDQQAAIVQLESGAGDILLRPQYSDLGRLDDQDGISTRVLDISPNMLSLHVNVATPALADARVRKAISLAINRERIAETVLAGTVEPTCLPWSEGSPAYNQEQVRDACAYDPAEAERLLAEAGFDGSTELSIVVQSGVEPAYGAAAEIIAEDLRQIGVTVAIEPEEEAEAARRLDERDFDLYSKGYGRANRDPVTALRSTAAWRPDDGVTNYASPEYTDLIDQATAETDPEARQEIFEQLNQLILDESFMLTITSLPTTFAYADHVRGLTTNLEGMPLLDEAWISE</sequence>
<gene>
    <name evidence="5" type="ORF">SAMN04488563_3464</name>
</gene>
<dbReference type="Pfam" id="PF00496">
    <property type="entry name" value="SBP_bac_5"/>
    <property type="match status" value="1"/>
</dbReference>